<dbReference type="GO" id="GO:0015031">
    <property type="term" value="P:protein transport"/>
    <property type="evidence" value="ECO:0007669"/>
    <property type="project" value="UniProtKB-KW"/>
</dbReference>
<name>A0A9W6N740_9HYPH</name>
<keyword evidence="2" id="KW-0653">Protein transport</keyword>
<keyword evidence="3" id="KW-0966">Cell projection</keyword>
<dbReference type="RefSeq" id="WP_271200470.1">
    <property type="nucleotide sequence ID" value="NZ_BSFL01000002.1"/>
</dbReference>
<evidence type="ECO:0000313" key="4">
    <source>
        <dbReference type="Proteomes" id="UP001143309"/>
    </source>
</evidence>
<dbReference type="AlphaFoldDB" id="A0A9W6N740"/>
<keyword evidence="4" id="KW-1185">Reference proteome</keyword>
<dbReference type="GO" id="GO:0005829">
    <property type="term" value="C:cytosol"/>
    <property type="evidence" value="ECO:0007669"/>
    <property type="project" value="TreeGrafter"/>
</dbReference>
<reference evidence="3" key="2">
    <citation type="submission" date="2023-01" db="EMBL/GenBank/DDBJ databases">
        <authorList>
            <person name="Sun Q."/>
            <person name="Evtushenko L."/>
        </authorList>
    </citation>
    <scope>NUCLEOTIDE SEQUENCE</scope>
    <source>
        <strain evidence="3">VKM B-2748</strain>
    </source>
</reference>
<dbReference type="InterPro" id="IPR051472">
    <property type="entry name" value="T3SS_Stator/FliH"/>
</dbReference>
<keyword evidence="3" id="KW-0282">Flagellum</keyword>
<dbReference type="PANTHER" id="PTHR34982:SF1">
    <property type="entry name" value="FLAGELLAR ASSEMBLY PROTEIN FLIH"/>
    <property type="match status" value="1"/>
</dbReference>
<reference evidence="3" key="1">
    <citation type="journal article" date="2014" name="Int. J. Syst. Evol. Microbiol.">
        <title>Complete genome sequence of Corynebacterium casei LMG S-19264T (=DSM 44701T), isolated from a smear-ripened cheese.</title>
        <authorList>
            <consortium name="US DOE Joint Genome Institute (JGI-PGF)"/>
            <person name="Walter F."/>
            <person name="Albersmeier A."/>
            <person name="Kalinowski J."/>
            <person name="Ruckert C."/>
        </authorList>
    </citation>
    <scope>NUCLEOTIDE SEQUENCE</scope>
    <source>
        <strain evidence="3">VKM B-2748</strain>
    </source>
</reference>
<accession>A0A9W6N740</accession>
<evidence type="ECO:0000313" key="3">
    <source>
        <dbReference type="EMBL" id="GLK79992.1"/>
    </source>
</evidence>
<dbReference type="Proteomes" id="UP001143309">
    <property type="component" value="Unassembled WGS sequence"/>
</dbReference>
<organism evidence="3 4">
    <name type="scientific">Methylopila turkensis</name>
    <dbReference type="NCBI Taxonomy" id="1437816"/>
    <lineage>
        <taxon>Bacteria</taxon>
        <taxon>Pseudomonadati</taxon>
        <taxon>Pseudomonadota</taxon>
        <taxon>Alphaproteobacteria</taxon>
        <taxon>Hyphomicrobiales</taxon>
        <taxon>Methylopilaceae</taxon>
        <taxon>Methylopila</taxon>
    </lineage>
</organism>
<proteinExistence type="predicted"/>
<protein>
    <submittedName>
        <fullName evidence="3">Flagellar assembly protein FliH</fullName>
    </submittedName>
</protein>
<sequence>MTAKPARFLFDLDFGAPPPAPAAAPVVPLADHEAALARAEASAFRRGEAEGRKAMRDSDAARLTAAIETLGAQLAMSIADADARALQMQRQSVELALALARKLAGAAVARAPLAEITAAAEACFLELRSAPHVAVRVAPDLVETVKTELGAIAHVRGFAGRLVVLGDPEVATGDARLEWADGGVVRDAGAVLRAIEAAVARHFAPAGPPDVTTSEGADA</sequence>
<evidence type="ECO:0000256" key="1">
    <source>
        <dbReference type="ARBA" id="ARBA00022448"/>
    </source>
</evidence>
<dbReference type="EMBL" id="BSFL01000002">
    <property type="protein sequence ID" value="GLK79992.1"/>
    <property type="molecule type" value="Genomic_DNA"/>
</dbReference>
<keyword evidence="1" id="KW-0813">Transport</keyword>
<keyword evidence="3" id="KW-0969">Cilium</keyword>
<evidence type="ECO:0000256" key="2">
    <source>
        <dbReference type="ARBA" id="ARBA00022927"/>
    </source>
</evidence>
<dbReference type="PANTHER" id="PTHR34982">
    <property type="entry name" value="YOP PROTEINS TRANSLOCATION PROTEIN L"/>
    <property type="match status" value="1"/>
</dbReference>
<gene>
    <name evidence="3" type="primary">fliH</name>
    <name evidence="3" type="ORF">GCM10008174_17330</name>
</gene>
<comment type="caution">
    <text evidence="3">The sequence shown here is derived from an EMBL/GenBank/DDBJ whole genome shotgun (WGS) entry which is preliminary data.</text>
</comment>